<dbReference type="InterPro" id="IPR020578">
    <property type="entry name" value="Aminotrans_V_PyrdxlP_BS"/>
</dbReference>
<reference evidence="9 10" key="1">
    <citation type="submission" date="2023-01" db="EMBL/GenBank/DDBJ databases">
        <title>Complete genome sequence of Roseicyclus marinus strain Dej080120_10.</title>
        <authorList>
            <person name="Ueki S."/>
            <person name="Maruyama F."/>
        </authorList>
    </citation>
    <scope>NUCLEOTIDE SEQUENCE [LARGE SCALE GENOMIC DNA]</scope>
    <source>
        <strain evidence="9 10">Dej080120_10</strain>
    </source>
</reference>
<proteinExistence type="inferred from homology"/>
<evidence type="ECO:0000256" key="5">
    <source>
        <dbReference type="PIRSR" id="PIRSR000524-50"/>
    </source>
</evidence>
<dbReference type="EMBL" id="AP027266">
    <property type="protein sequence ID" value="BDW84310.1"/>
    <property type="molecule type" value="Genomic_DNA"/>
</dbReference>
<comment type="similarity">
    <text evidence="2 6">Belongs to the class-V pyridoxal-phosphate-dependent aminotransferase family.</text>
</comment>
<dbReference type="InterPro" id="IPR015422">
    <property type="entry name" value="PyrdxlP-dep_Trfase_small"/>
</dbReference>
<dbReference type="Gene3D" id="3.40.640.10">
    <property type="entry name" value="Type I PLP-dependent aspartate aminotransferase-like (Major domain)"/>
    <property type="match status" value="1"/>
</dbReference>
<dbReference type="GO" id="GO:0019265">
    <property type="term" value="P:glycine biosynthetic process, by transamination of glyoxylate"/>
    <property type="evidence" value="ECO:0007669"/>
    <property type="project" value="TreeGrafter"/>
</dbReference>
<dbReference type="PANTHER" id="PTHR21152:SF40">
    <property type="entry name" value="ALANINE--GLYOXYLATE AMINOTRANSFERASE"/>
    <property type="match status" value="1"/>
</dbReference>
<keyword evidence="10" id="KW-1185">Reference proteome</keyword>
<dbReference type="AlphaFoldDB" id="A0AA48HAN5"/>
<dbReference type="GO" id="GO:0008453">
    <property type="term" value="F:alanine-glyoxylate transaminase activity"/>
    <property type="evidence" value="ECO:0007669"/>
    <property type="project" value="TreeGrafter"/>
</dbReference>
<feature type="modified residue" description="N6-(pyridoxal phosphate)lysine" evidence="5">
    <location>
        <position position="198"/>
    </location>
</feature>
<evidence type="ECO:0000256" key="2">
    <source>
        <dbReference type="ARBA" id="ARBA00009236"/>
    </source>
</evidence>
<evidence type="ECO:0000313" key="9">
    <source>
        <dbReference type="EMBL" id="BDW84310.1"/>
    </source>
</evidence>
<sequence length="398" mass="42875">MSLANGRHYLAIPGPSVMPDRVLQAMHRPAPNIYTGEMVELTHSLVPDLKAVARTKHNVAMYIANGHGAWEAALVNTLSRGDRILILGTGRFCLGWGEMATAMGVDAQVIDFGQRSDIDMARVAEALAADTGHKIKAVLAVQVDTSTSVRNDIPALRRTLDEAGHPALLFSDNIACLACDEFHMDDWGVDVMVTGSQKGLMTPPGMAFVFFNDKADAARGRANLVTPYWDWRPRVEPDEYYKYFNGTAPTHHLYGLRTALDMIKEEGLDNVWARHATLARAVWAAVEVWGQAGPARPNIAAETRRSHAVTTVNFGAGNGQRLRDWMTANAGVTLGIPLGGVEGADGQKEDFLRIGHMGHVNAHMVLGLLAGLQAGMAALQIPHGPTGLEAAINVIAEG</sequence>
<dbReference type="Proteomes" id="UP001337723">
    <property type="component" value="Chromosome"/>
</dbReference>
<organism evidence="9 10">
    <name type="scientific">Roseicyclus marinus</name>
    <dbReference type="NCBI Taxonomy" id="2161673"/>
    <lineage>
        <taxon>Bacteria</taxon>
        <taxon>Pseudomonadati</taxon>
        <taxon>Pseudomonadota</taxon>
        <taxon>Alphaproteobacteria</taxon>
        <taxon>Rhodobacterales</taxon>
        <taxon>Roseobacteraceae</taxon>
        <taxon>Roseicyclus</taxon>
    </lineage>
</organism>
<evidence type="ECO:0000256" key="7">
    <source>
        <dbReference type="RuleBase" id="RU004504"/>
    </source>
</evidence>
<dbReference type="RefSeq" id="WP_338276399.1">
    <property type="nucleotide sequence ID" value="NZ_AP027266.1"/>
</dbReference>
<protein>
    <submittedName>
        <fullName evidence="9">Septum site-determining protein</fullName>
    </submittedName>
</protein>
<dbReference type="PIRSF" id="PIRSF000524">
    <property type="entry name" value="SPT"/>
    <property type="match status" value="1"/>
</dbReference>
<gene>
    <name evidence="9" type="ORF">MACH21_04870</name>
</gene>
<evidence type="ECO:0000256" key="3">
    <source>
        <dbReference type="ARBA" id="ARBA00022898"/>
    </source>
</evidence>
<evidence type="ECO:0000256" key="1">
    <source>
        <dbReference type="ARBA" id="ARBA00001933"/>
    </source>
</evidence>
<dbReference type="GO" id="GO:0004760">
    <property type="term" value="F:L-serine-pyruvate transaminase activity"/>
    <property type="evidence" value="ECO:0007669"/>
    <property type="project" value="TreeGrafter"/>
</dbReference>
<comment type="cofactor">
    <cofactor evidence="1 5 7">
        <name>pyridoxal 5'-phosphate</name>
        <dbReference type="ChEBI" id="CHEBI:597326"/>
    </cofactor>
</comment>
<evidence type="ECO:0000313" key="10">
    <source>
        <dbReference type="Proteomes" id="UP001337723"/>
    </source>
</evidence>
<dbReference type="FunFam" id="3.40.640.10:FF:000054">
    <property type="entry name" value="Serine--glyoxylate aminotransferase"/>
    <property type="match status" value="1"/>
</dbReference>
<dbReference type="Gene3D" id="3.90.1150.10">
    <property type="entry name" value="Aspartate Aminotransferase, domain 1"/>
    <property type="match status" value="1"/>
</dbReference>
<name>A0AA48HAN5_9RHOB</name>
<feature type="binding site" evidence="4">
    <location>
        <position position="353"/>
    </location>
    <ligand>
        <name>substrate</name>
    </ligand>
</feature>
<dbReference type="SUPFAM" id="SSF53383">
    <property type="entry name" value="PLP-dependent transferases"/>
    <property type="match status" value="1"/>
</dbReference>
<dbReference type="InterPro" id="IPR015424">
    <property type="entry name" value="PyrdxlP-dep_Trfase"/>
</dbReference>
<dbReference type="InterPro" id="IPR000192">
    <property type="entry name" value="Aminotrans_V_dom"/>
</dbReference>
<accession>A0AA48HAN5</accession>
<dbReference type="InterPro" id="IPR015421">
    <property type="entry name" value="PyrdxlP-dep_Trfase_major"/>
</dbReference>
<feature type="domain" description="Aminotransferase class V" evidence="8">
    <location>
        <begin position="70"/>
        <end position="324"/>
    </location>
</feature>
<dbReference type="KEGG" id="rmai:MACH21_04870"/>
<dbReference type="PANTHER" id="PTHR21152">
    <property type="entry name" value="AMINOTRANSFERASE CLASS V"/>
    <property type="match status" value="1"/>
</dbReference>
<dbReference type="Pfam" id="PF00266">
    <property type="entry name" value="Aminotran_5"/>
    <property type="match status" value="1"/>
</dbReference>
<evidence type="ECO:0000256" key="6">
    <source>
        <dbReference type="RuleBase" id="RU004075"/>
    </source>
</evidence>
<evidence type="ECO:0000259" key="8">
    <source>
        <dbReference type="Pfam" id="PF00266"/>
    </source>
</evidence>
<dbReference type="InterPro" id="IPR024169">
    <property type="entry name" value="SP_NH2Trfase/AEP_transaminase"/>
</dbReference>
<evidence type="ECO:0000256" key="4">
    <source>
        <dbReference type="PIRSR" id="PIRSR000524-1"/>
    </source>
</evidence>
<keyword evidence="3 5" id="KW-0663">Pyridoxal phosphate</keyword>
<dbReference type="PROSITE" id="PS00595">
    <property type="entry name" value="AA_TRANSFER_CLASS_5"/>
    <property type="match status" value="1"/>
</dbReference>